<feature type="region of interest" description="Disordered" evidence="1">
    <location>
        <begin position="1"/>
        <end position="52"/>
    </location>
</feature>
<dbReference type="Proteomes" id="UP000800094">
    <property type="component" value="Unassembled WGS sequence"/>
</dbReference>
<dbReference type="GeneID" id="54580019"/>
<dbReference type="RefSeq" id="XP_033685627.1">
    <property type="nucleotide sequence ID" value="XM_033826689.1"/>
</dbReference>
<organism evidence="2 3">
    <name type="scientific">Trematosphaeria pertusa</name>
    <dbReference type="NCBI Taxonomy" id="390896"/>
    <lineage>
        <taxon>Eukaryota</taxon>
        <taxon>Fungi</taxon>
        <taxon>Dikarya</taxon>
        <taxon>Ascomycota</taxon>
        <taxon>Pezizomycotina</taxon>
        <taxon>Dothideomycetes</taxon>
        <taxon>Pleosporomycetidae</taxon>
        <taxon>Pleosporales</taxon>
        <taxon>Massarineae</taxon>
        <taxon>Trematosphaeriaceae</taxon>
        <taxon>Trematosphaeria</taxon>
    </lineage>
</organism>
<evidence type="ECO:0000256" key="1">
    <source>
        <dbReference type="SAM" id="MobiDB-lite"/>
    </source>
</evidence>
<keyword evidence="3" id="KW-1185">Reference proteome</keyword>
<feature type="region of interest" description="Disordered" evidence="1">
    <location>
        <begin position="88"/>
        <end position="146"/>
    </location>
</feature>
<evidence type="ECO:0000313" key="3">
    <source>
        <dbReference type="Proteomes" id="UP000800094"/>
    </source>
</evidence>
<feature type="compositionally biased region" description="Basic residues" evidence="1">
    <location>
        <begin position="21"/>
        <end position="32"/>
    </location>
</feature>
<protein>
    <submittedName>
        <fullName evidence="2">Uncharacterized protein</fullName>
    </submittedName>
</protein>
<gene>
    <name evidence="2" type="ORF">BU26DRAFT_503278</name>
</gene>
<sequence length="146" mass="15197">MLSSVHASASPPLLALSLSVRSRRPSGRKKSGRSASERGPSSGLTRTEQPPCATTLHVKALLPERRGSAAVLMADGATLLSAAGLVISGGPRAGLPRCPQRRALSSINKKRQRQGSSEPDMPSGRLHHKQSPSGIDDDAHKAVNAA</sequence>
<evidence type="ECO:0000313" key="2">
    <source>
        <dbReference type="EMBL" id="KAF2250623.1"/>
    </source>
</evidence>
<feature type="compositionally biased region" description="Basic and acidic residues" evidence="1">
    <location>
        <begin position="137"/>
        <end position="146"/>
    </location>
</feature>
<dbReference type="EMBL" id="ML987193">
    <property type="protein sequence ID" value="KAF2250623.1"/>
    <property type="molecule type" value="Genomic_DNA"/>
</dbReference>
<name>A0A6A6IMB3_9PLEO</name>
<accession>A0A6A6IMB3</accession>
<reference evidence="2" key="1">
    <citation type="journal article" date="2020" name="Stud. Mycol.">
        <title>101 Dothideomycetes genomes: a test case for predicting lifestyles and emergence of pathogens.</title>
        <authorList>
            <person name="Haridas S."/>
            <person name="Albert R."/>
            <person name="Binder M."/>
            <person name="Bloem J."/>
            <person name="Labutti K."/>
            <person name="Salamov A."/>
            <person name="Andreopoulos B."/>
            <person name="Baker S."/>
            <person name="Barry K."/>
            <person name="Bills G."/>
            <person name="Bluhm B."/>
            <person name="Cannon C."/>
            <person name="Castanera R."/>
            <person name="Culley D."/>
            <person name="Daum C."/>
            <person name="Ezra D."/>
            <person name="Gonzalez J."/>
            <person name="Henrissat B."/>
            <person name="Kuo A."/>
            <person name="Liang C."/>
            <person name="Lipzen A."/>
            <person name="Lutzoni F."/>
            <person name="Magnuson J."/>
            <person name="Mondo S."/>
            <person name="Nolan M."/>
            <person name="Ohm R."/>
            <person name="Pangilinan J."/>
            <person name="Park H.-J."/>
            <person name="Ramirez L."/>
            <person name="Alfaro M."/>
            <person name="Sun H."/>
            <person name="Tritt A."/>
            <person name="Yoshinaga Y."/>
            <person name="Zwiers L.-H."/>
            <person name="Turgeon B."/>
            <person name="Goodwin S."/>
            <person name="Spatafora J."/>
            <person name="Crous P."/>
            <person name="Grigoriev I."/>
        </authorList>
    </citation>
    <scope>NUCLEOTIDE SEQUENCE</scope>
    <source>
        <strain evidence="2">CBS 122368</strain>
    </source>
</reference>
<feature type="compositionally biased region" description="Low complexity" evidence="1">
    <location>
        <begin position="1"/>
        <end position="20"/>
    </location>
</feature>
<proteinExistence type="predicted"/>
<dbReference type="AlphaFoldDB" id="A0A6A6IMB3"/>